<sequence length="3060" mass="350756">MLIFRQHRKWRPSVSIKENARIWWKFAINRIMDDTQRNRERCTPHFLITRAKHLNHYCKAYKLKLEAYLTEQKISNSSSNNTRRNSTTKPLNIAAVEDIAFMKQIEHDSQYSYNELHIFRETIFRRLMHEKDEERKGTTNSTDDEKSFAEPFEVVTPTIDMKKPTFNQVDPNPEPSQGLYGWVSSWFGSDKSNEEKLDEDDINEAAFLQMWPNIENKDLPPNLRKIERKVEEEILDVLNESWDDSTVLRRDNLLAEIVLRLERIIIRFIDDDSNSGSSKVIAMDWRNVTSRLQLSPREHRTEISLSVGDMNVHRLKIDPSNENNQDEIEDNLSPENDSFDEEDDDNPSLLGFGSFPKFSPQLLFAIGRAKEDATNNEENPSHQDNNLILMSEETQKTKKPLFQMIYRRMAPRINVLHELDAKFSSISVIYDEDAFYGISNLFDTEAVLIEQTLDQTNIDFGDLGDVGETHYYMNFSIPSVLFELRSRRTSLANKEMEEISSAFACAKLKNVDVGISKTEPMLTKLKISLSTLIVDDLYEKNNPLPLIKTIENKKSSTAFGSLSNSCPDLHMEEQQHFTTLSSSLPTKLEFKPVFMQQPPQLPLATRLPQKDKPIPPVIIDNDFGIHSPDGPILNFIFIDSGHPEYESKYAKRNCIVDAEFNNVDFGINRRTITLLFDFFGALGIKKDVVENTFDDTLARPFDEKDLKLLYGTIENIPDIFKNDISKTEIPQKSKKKKEDYLFHLKFAISTARIYMTYPTNQTQLGTILLNSAAVDLKINLKDVEEPMTLKILASELFIHDETPFYSRFYSERLSLKSSKNDVTKKGGDSDESRKLQIDIIKYRTDDLDLKRKCDMKVNMIVEEECRLYYIHTHRFFCSFMDFWMHFAELQDQVRRTNENIGVPEEQQKMRTLIEIDFLGGASFILPLNQFSDQIILWNTSKISISNRFQLGSQTPELHEQCVENKTDSYNCLLEKMEIKLSEISIHEGYRISVDQEAANETNKVFSRKIGNFQNYYFAVNKNGILTKTCNLVVGLYRNLSGLISHNTPDVIILTKFENIDLIFSTDFYCLLRGFLEKNLGEQLIPVPDTIPLEILQNPDRGYTIETVEKYQTFSFRLTFVNVQFHFVVPQNCRFSQPGKNKKFGRMVLNKARISYDSYVDSLAEFDLICENTELIDTRFEDAKDAENENSFPLILSSKEKIKPNEGNFMKLMSEIHIMMKKDEAPIVTLVLQNSRIIMILDWLNNAKDFFLLNTSFVPPEETSAQKHLYGAPKNGILTRTFSDQRRSTLHTITLKITLRDSDLILVEQTNNPSSLALVCFTTAVLNLSDQFGIIETNFEIQKLNCAWCIMSSEETTRCQITNDFTATILVKKDILPMKEQAQNLIRNGLNETMPLNESSPKQKIIIELGELVSRTSYKDTLVLASVFNGSFERLKHSFENSLIPKINHIPGKPPFNFQKIYFSADNISFWFLDDSQGVALPMLRLTLSSIQVESYFGENLSSTFQANIDYFNQKIYGWEPFIEPWKIKHFNLLWKSDYLHIGLKTFHDSPLDINITQTLIQQVKHFYAKWITHKRNLDRDFRNFCIRSRADHLPYLLKNETGSNLLFTTEVEEILHARSSHRKSNAKWFSVAQNKNCTFEFPVKRLIAKDKANESRQLIVRVDRWDEISAVDVDSVGTYFRLTRSSGSASKRDSVRARVVVEVTMDADGRKVVTIRSALLAINQLLNPIILRFSDSLNRTPAFETHLQSGDKLSIPLKFVNSEMNVRPFLNSSNVNGQTIDWRIAKTPGEIVNKTLKYEVGAKENIYWMCISIKRENFPEYESLSGHTIVFVPPMSVTNLLPVEIEITVESSTKQSYRIGAGNRFQLASVDLNIPLYFTVRTEQFKTKSPVMINRIQFIDRTIQDDKRIAFPMIDGNNRALDMYGSVYISRGGSLQISLWVPYWVVNRSGIPLIIKQEATAADAAGQFEEHEKAKDRNPLMFSFSDQNCPEQCVVRVGKNVENDPEYKPQYCKKFQLSSGAQALKLLLTHEFQATLMYDIGSEVRQCTGKYKNTQIVLFTPRYRLNNQSSTQLFVCHHEDVLRPNHHIPLAAKCNLIWHESFEDKRRLCIRRADVAHWSNPFRIDQIGSFHITMRDRDETPKFVRAEVALKGASFWVEFSDAFYFPAPIKIENQSNVPVLYHQASKDYNRFRTICKANSSVDYFWDDLYGEKLLTLQVYENKSHNYDPSKPIRGPSLIYENYFYIQFTPSFSFSRESKDVETENHDLVMEAKVNGKVVLNKLNLADSSQRQLWKIASDNSLENIGMNHTSKNNEKFVLDVLDTNGNALMLKNRNVNRNPTQKWRFTTEGTLSCGVKDMAVEMVDPNRLILSKQKSENVPKSQQFNMQRQKPGSGKLDVECLHVGPTLMVRISDHADTSLPLMLSFGESLHKKSRSSSPASSVLSQRRSRASMEHSNNYFNVDGEISPINIGISLVNNMAEELIYIRFQGVQMHFCRIDKTYQITGHVNTIQADNQLLTTDRWQVLYCQVNALNGGDIDSPNFESLSNSSPNEFDLPIRPALKFELNCTPMEHYDAFDCFRIKLCDMCILLDETLLWKLVHFMHETGADVISKDSMLQPPNIEPDMNASGSSSSEGIPTRRCYFGTLDLEAGNIALTVTTVAKNGLSKDLQALKRQFNIKLVSFENAIVFLPPFRQFHYFETLKFLVESLSKFYMMELQKQTINIVVTMDAFGNPRGLATDLKESFQGLVFEADITGFVYGLGYGVTNSLSKVASSMSHGVGSLTFDEQHELMRRRMMRIQPQSDNSSAALSHFCNGVKGFGVGVYGGLTAIGGNISKTTKKDGIIAGVTKGFITGALDTVTKPTQGFFDLLEGTASAVKEVVGSHSSKKSRFSDRRVRLPRVCKNLQTLLPVYSTELAEAQQELLRINGYSTNEILLDVEVILQHKNHDFIEQRALICSEQCYCLRQINNTPASVTQRIPYGCFKNIFIDESTDVGKGYTCVAVTYDTVQRSMPSPRIVCGDKNIARRLCEKLLRAKQLYDHSKRTLAVTDEFECDNVHI</sequence>
<proteinExistence type="predicted"/>
<organism evidence="1 2">
    <name type="scientific">Panagrolaimus sp. PS1159</name>
    <dbReference type="NCBI Taxonomy" id="55785"/>
    <lineage>
        <taxon>Eukaryota</taxon>
        <taxon>Metazoa</taxon>
        <taxon>Ecdysozoa</taxon>
        <taxon>Nematoda</taxon>
        <taxon>Chromadorea</taxon>
        <taxon>Rhabditida</taxon>
        <taxon>Tylenchina</taxon>
        <taxon>Panagrolaimomorpha</taxon>
        <taxon>Panagrolaimoidea</taxon>
        <taxon>Panagrolaimidae</taxon>
        <taxon>Panagrolaimus</taxon>
    </lineage>
</organism>
<protein>
    <submittedName>
        <fullName evidence="2">Ricin B-type lectin domain-containing protein</fullName>
    </submittedName>
</protein>
<dbReference type="WBParaSite" id="PS1159_v2.g2120.t1">
    <property type="protein sequence ID" value="PS1159_v2.g2120.t1"/>
    <property type="gene ID" value="PS1159_v2.g2120"/>
</dbReference>
<name>A0AC35FVB2_9BILA</name>
<dbReference type="Proteomes" id="UP000887580">
    <property type="component" value="Unplaced"/>
</dbReference>
<reference evidence="2" key="1">
    <citation type="submission" date="2022-11" db="UniProtKB">
        <authorList>
            <consortium name="WormBaseParasite"/>
        </authorList>
    </citation>
    <scope>IDENTIFICATION</scope>
</reference>
<accession>A0AC35FVB2</accession>
<evidence type="ECO:0000313" key="2">
    <source>
        <dbReference type="WBParaSite" id="PS1159_v2.g2120.t1"/>
    </source>
</evidence>
<evidence type="ECO:0000313" key="1">
    <source>
        <dbReference type="Proteomes" id="UP000887580"/>
    </source>
</evidence>